<sequence length="2974" mass="332496">MAGRSVSLTPGALLEGGKQVRRNSMQSRASTSSLIEPGTIPMPRSQPATPRSQTLTPHKYKKGDVVHTPNGIRKKFNGKQWRRLCSKENCTKESQRRGFCSRHLSMKGKSLRDVSGSSSSGTTGAGQGNRSIVFSGRRKGILDEKGEMEWEAETSSASETPQINQGVPSTNLGQPRLTRRFDQDETEAANLLVSLGNSRSGTPAGHISSTPVSPSPMHSPVSLPVPHQNMFLPISQSQSQQAPASQRWSQDGMASPVRYQVSSHGHNHLYHKGVIRPELVPPTQMLSDVRHHGSRASSSTSTVFSVPTVIQGSRCRERERERIPTQHNTVIHQVKPKLPPPPLASPPQPILQKALLGSSYAIHGKQDSCSLPPPTQDAPMDLQTAKPLSGSFSNRGSVSNVINSEARGFQAVVPCIEEPASTIPISLVIQPHSGNEHQGSSNDQVKEKEHIRRPMNAFMIFSKRHRPLVHRRHPNQDNRTVSKILGEWWYALGPDEKKKYHDLASQVKEAHYKAHPDWKWCSKDRRKSSSGSSKGIGDKGAGGVEDCFSGDGDPGQEDGTQGDMNIEEASRLYPNMQAYQPVSPGNHVNHDLANDANAVQRHHGKGGEGQYESSEGDIDLKCKEEVSDSDVESVVEDQGGRNQGHVGSQASNHTHHKQPRFSPLPSPTVQAHKPTPIKPRHVLMLMVLPSEAGAHFSPSSNDAFPPSSPRLTPSVNSGFTPVRTQDIQPLRPTRPTSGIQVISNTASPAGTHQTVLKTNHVKTIHNVQCVTSQDKKHVKVDYKSISLGQASPVQHHQQSNTPPTTLQTYTLTNLSLPHGSQSSGSKCPTILVQAPVIPSSGGAVLTNFLALRPSTQHTNSSGQVQTVGAKGMPFQYLVPQFVSGNRMAILPSASYQMAVSSQSSSTVGGQSAGSQAQGVQKPSNNHPALHLPPRTGKNGLSRTQEGMGHQYRVKASIVTIPSADNDLSHKGDDGRNRSEGHNTLMPPPMDGVNFVLAPTPAQLGKAPLQRRTAAAASQHGHASPTSSGTPSSLSPNSAALTGEQLSPGGMPSSPRLTIPPSPTRSKSKKVDETTEKVLQQVNFDEKFNSLPEYKPENLHSPSTLSLPPSPRLFVQSYRKKQKTLAVPTEEESGEATSPSSVKRPRSDGESSASQFTPHSPTTPPSAKLVGNTFFGPDFNIEAVEEKSDYIFSLVDSIFTVGGEYGEGTGGTSPNAVGQGHVTHTNAGGSPRTPRTPRDGGSSLRRILDTRRHLVMQLFQEHGFFPTSQATSSFQQRHLDVFPSKACLQLKIREVRQRLLSQGGSAMTPTGSGETSSSSASVTTTTRANPISEDILPSSGVRDGPPARIANKNILIPPSRELSEHLEKLKELTGISDEQVLAHALEASRSGSGDYDVNQAFHLVVNEHSRDSIKLSHLHRGVKVAPTPARSVSSPVVPDRGTVAEEPEDWDAEIETISHGRMALEESLVDSKYSGTKRKRGEIWEDPLNPHERERDGFWPVGLKNVGNTCWFSAVVQSLFHLPVFKYLVLNYAVLNPSEQDEAKKQVSMFMVELRKLFALMVGTRRKYLDPSRTVEIFKRQNFPDGNESQQDVSEFTHKLLEWLEQAFQKTPNEGISSSDIEQNPMERLFYGRKFSNTTKMRQMPLRVKDFSDLHQALEASMSQDKIESSSGDGNSGQEHWFTSLPPVLLFEFLRFEFNQQLGRPEKIHSRVHFPEVIFMDRYMDANKEVIREKRKEIRRLKEERAELQARLDGFLNCGTGAKRMPLQDILQYTLDFVETCNKCPSLSADVEMTTPEVVPPQRGSLCQNNPRGTGRFTSSVQLELAFPTPPSSSSGDFHHVFPPLQNPSSHVSDSELRVIQGVLSRYRDSVSKEVQELQQSISSIDEKIDNLYQDPSLKKVAYKLHAVLVHEGQAASGHYWAYIWSPMYGHWLKFNDNSVQESTWEEVARDSVGGHHNASAYCLVYLDSSSAPLLEDIPEVSIGKMPQDLLEYVKADNKEFVKELEDWDQNQQMGLELVKVEIEEGEDFPMLESPFTYSEALVKRNVDIAFDAVANAICRFESIDDPKIVLQKALEWEKDRLLAGNMPIGSQLEALLSHMASYLHVCGVQNQNLMNALFLEHFTCIKLDSFPKGREVRAEAKQLLKKLYESMGLELQILKSWHEAFYAFRSVALDFCNGIEHYQQCKYTEAVIYLSTACTINQELCTKGANVSNKGLKHLFLKQCYHASLLNLDERVVEFFKSEDIEVVSQALQTMSDLILPCVAHLNRTGNVDEQDMVEKIRNHWFMLVGEEDLPDDRKEKLRDVLDRLLELDCSSPIPQAKHSMYGSEDELPQRFIRAWNFARHEMRYQWYHNGSLKSLLWVFLFIQLGLAIVEKPSLPGFSTPYYVTIPIECLCLAFYLFRLIQMWSFTEGKVFWQDPKHLVILVISVVTYIDIIAYVASAASGIWCLRWTRILRPLYMVNFPEGRQFRRAFRNIRRTLPDVLYVLILFFFSIAIFALMAFKLFGKRGLRYPNGDSYFANYGDSFFDLYVLVTTANNPDVMMPAYDMDGAYALFFAGFLIICLYIFMSIFLAVVYNNFRNHLKNEVKLAVFSKRQMLAKAFELLKEPGSDGIEKEKFFLWMKEFVCPHRPDDYISIIWTVLDENGDNVLSQKEFLQLADLLNVEVSEVKDRRPLFQRLVPSCFDSRPSRFLRKVVMHIYFRYVFDGLIIVNAIFIALDMNQADWFFLTMFSLEILLKIYTFGMHEFFKQFWNWFDFVVIGAALLLISYEAIIHEEQETQTTLDVLLVLRVLRVVKIIGSIERFKIIVSTIVNLGPAIITYGIVFIFTAFVIEAFILEYTLANRRLENVLEAKINEMGLGLGSKPKSMSTKSDKSGLMDDMEQELEAIDADHVPRQCAEPNSEVEGESTLRDMFKDTSIRFHLTRSTASTEVFLRRMFENEIEEGDLGLDSQEQESRPRRLTLDAYRLEEKSI</sequence>
<feature type="DNA-binding region" description="HMG box" evidence="12">
    <location>
        <begin position="451"/>
        <end position="519"/>
    </location>
</feature>
<evidence type="ECO:0000256" key="9">
    <source>
        <dbReference type="ARBA" id="ARBA00023136"/>
    </source>
</evidence>
<dbReference type="Gene3D" id="1.10.8.10">
    <property type="entry name" value="DNA helicase RuvA subunit, C-terminal domain"/>
    <property type="match status" value="1"/>
</dbReference>
<dbReference type="GO" id="GO:0005216">
    <property type="term" value="F:monoatomic ion channel activity"/>
    <property type="evidence" value="ECO:0007669"/>
    <property type="project" value="InterPro"/>
</dbReference>
<evidence type="ECO:0000259" key="19">
    <source>
        <dbReference type="PROSITE" id="PS50943"/>
    </source>
</evidence>
<dbReference type="Pfam" id="PF25981">
    <property type="entry name" value="HTH_Cic_C"/>
    <property type="match status" value="1"/>
</dbReference>
<feature type="compositionally biased region" description="Low complexity" evidence="14">
    <location>
        <begin position="1023"/>
        <end position="1037"/>
    </location>
</feature>
<dbReference type="InterPro" id="IPR011992">
    <property type="entry name" value="EF-hand-dom_pair"/>
</dbReference>
<keyword evidence="5" id="KW-0106">Calcium</keyword>
<dbReference type="PROSITE" id="PS00973">
    <property type="entry name" value="USP_2"/>
    <property type="match status" value="1"/>
</dbReference>
<keyword evidence="13" id="KW-0175">Coiled coil</keyword>
<feature type="transmembrane region" description="Helical" evidence="15">
    <location>
        <begin position="2819"/>
        <end position="2838"/>
    </location>
</feature>
<dbReference type="EMBL" id="CAJPEV010000502">
    <property type="protein sequence ID" value="CAG0885903.1"/>
    <property type="molecule type" value="Genomic_DNA"/>
</dbReference>
<feature type="domain" description="HTH cro/C1-type" evidence="19">
    <location>
        <begin position="2645"/>
        <end position="2670"/>
    </location>
</feature>
<dbReference type="InterPro" id="IPR018247">
    <property type="entry name" value="EF_Hand_1_Ca_BS"/>
</dbReference>
<evidence type="ECO:0000256" key="3">
    <source>
        <dbReference type="ARBA" id="ARBA00022553"/>
    </source>
</evidence>
<feature type="region of interest" description="Disordered" evidence="14">
    <location>
        <begin position="904"/>
        <end position="944"/>
    </location>
</feature>
<feature type="compositionally biased region" description="Low complexity" evidence="14">
    <location>
        <begin position="904"/>
        <end position="920"/>
    </location>
</feature>
<feature type="compositionally biased region" description="Polar residues" evidence="14">
    <location>
        <begin position="709"/>
        <end position="727"/>
    </location>
</feature>
<feature type="transmembrane region" description="Helical" evidence="15">
    <location>
        <begin position="2484"/>
        <end position="2506"/>
    </location>
</feature>
<feature type="compositionally biased region" description="Basic and acidic residues" evidence="14">
    <location>
        <begin position="966"/>
        <end position="980"/>
    </location>
</feature>
<evidence type="ECO:0000259" key="17">
    <source>
        <dbReference type="PROSITE" id="PS50222"/>
    </source>
</evidence>
<evidence type="ECO:0000256" key="2">
    <source>
        <dbReference type="ARBA" id="ARBA00022491"/>
    </source>
</evidence>
<dbReference type="GO" id="GO:0016020">
    <property type="term" value="C:membrane"/>
    <property type="evidence" value="ECO:0007669"/>
    <property type="project" value="UniProtKB-SubCell"/>
</dbReference>
<feature type="transmembrane region" description="Helical" evidence="15">
    <location>
        <begin position="2700"/>
        <end position="2719"/>
    </location>
</feature>
<feature type="compositionally biased region" description="Polar residues" evidence="14">
    <location>
        <begin position="1149"/>
        <end position="1159"/>
    </location>
</feature>
<feature type="region of interest" description="Disordered" evidence="14">
    <location>
        <begin position="195"/>
        <end position="225"/>
    </location>
</feature>
<feature type="domain" description="EF-hand" evidence="17">
    <location>
        <begin position="2631"/>
        <end position="2666"/>
    </location>
</feature>
<dbReference type="InterPro" id="IPR036910">
    <property type="entry name" value="HMG_box_dom_sf"/>
</dbReference>
<reference evidence="20" key="1">
    <citation type="submission" date="2020-11" db="EMBL/GenBank/DDBJ databases">
        <authorList>
            <person name="Tran Van P."/>
        </authorList>
    </citation>
    <scope>NUCLEOTIDE SEQUENCE</scope>
</reference>
<dbReference type="PROSITE" id="PS00018">
    <property type="entry name" value="EF_HAND_1"/>
    <property type="match status" value="1"/>
</dbReference>
<dbReference type="SUPFAM" id="SSF47095">
    <property type="entry name" value="HMG-box"/>
    <property type="match status" value="1"/>
</dbReference>
<keyword evidence="4 15" id="KW-0812">Transmembrane</keyword>
<feature type="region of interest" description="Disordered" evidence="14">
    <location>
        <begin position="697"/>
        <end position="736"/>
    </location>
</feature>
<dbReference type="OrthoDB" id="2420415at2759"/>
<feature type="coiled-coil region" evidence="13">
    <location>
        <begin position="1723"/>
        <end position="1757"/>
    </location>
</feature>
<dbReference type="Pfam" id="PF00505">
    <property type="entry name" value="HMG_box"/>
    <property type="match status" value="1"/>
</dbReference>
<dbReference type="FunFam" id="1.10.30.10:FF:000010">
    <property type="entry name" value="Capicua transcriptional repressor b"/>
    <property type="match status" value="1"/>
</dbReference>
<dbReference type="InterPro" id="IPR058607">
    <property type="entry name" value="HMG-box_Cic-like"/>
</dbReference>
<gene>
    <name evidence="20" type="ORF">DSTB1V02_LOCUS3717</name>
</gene>
<dbReference type="PANTHER" id="PTHR13059">
    <property type="entry name" value="HMG-BOX TRANSCRIPTION FACTOR BBX"/>
    <property type="match status" value="1"/>
</dbReference>
<keyword evidence="11 12" id="KW-0539">Nucleus</keyword>
<dbReference type="InterPro" id="IPR052412">
    <property type="entry name" value="CC-Dev_Transcription_Reg"/>
</dbReference>
<feature type="region of interest" description="Disordered" evidence="14">
    <location>
        <begin position="107"/>
        <end position="176"/>
    </location>
</feature>
<feature type="compositionally biased region" description="Polar residues" evidence="14">
    <location>
        <begin position="46"/>
        <end position="56"/>
    </location>
</feature>
<feature type="transmembrane region" description="Helical" evidence="15">
    <location>
        <begin position="2755"/>
        <end position="2774"/>
    </location>
</feature>
<evidence type="ECO:0000256" key="15">
    <source>
        <dbReference type="SAM" id="Phobius"/>
    </source>
</evidence>
<dbReference type="InterPro" id="IPR018200">
    <property type="entry name" value="USP_CS"/>
</dbReference>
<feature type="compositionally biased region" description="Polar residues" evidence="14">
    <location>
        <begin position="161"/>
        <end position="173"/>
    </location>
</feature>
<feature type="region of interest" description="Disordered" evidence="14">
    <location>
        <begin position="1302"/>
        <end position="1354"/>
    </location>
</feature>
<dbReference type="GO" id="GO:0000977">
    <property type="term" value="F:RNA polymerase II transcription regulatory region sequence-specific DNA binding"/>
    <property type="evidence" value="ECO:0007669"/>
    <property type="project" value="TreeGrafter"/>
</dbReference>
<dbReference type="GO" id="GO:0016579">
    <property type="term" value="P:protein deubiquitination"/>
    <property type="evidence" value="ECO:0007669"/>
    <property type="project" value="InterPro"/>
</dbReference>
<evidence type="ECO:0000259" key="18">
    <source>
        <dbReference type="PROSITE" id="PS50235"/>
    </source>
</evidence>
<dbReference type="SUPFAM" id="SSF81324">
    <property type="entry name" value="Voltage-gated potassium channels"/>
    <property type="match status" value="2"/>
</dbReference>
<dbReference type="SMART" id="SM00398">
    <property type="entry name" value="HMG"/>
    <property type="match status" value="1"/>
</dbReference>
<dbReference type="GO" id="GO:0005509">
    <property type="term" value="F:calcium ion binding"/>
    <property type="evidence" value="ECO:0007669"/>
    <property type="project" value="InterPro"/>
</dbReference>
<evidence type="ECO:0000313" key="21">
    <source>
        <dbReference type="Proteomes" id="UP000677054"/>
    </source>
</evidence>
<feature type="transmembrane region" description="Helical" evidence="15">
    <location>
        <begin position="2351"/>
        <end position="2374"/>
    </location>
</feature>
<feature type="region of interest" description="Disordered" evidence="14">
    <location>
        <begin position="625"/>
        <end position="675"/>
    </location>
</feature>
<evidence type="ECO:0000256" key="8">
    <source>
        <dbReference type="ARBA" id="ARBA00023125"/>
    </source>
</evidence>
<dbReference type="Gene3D" id="1.10.287.70">
    <property type="match status" value="1"/>
</dbReference>
<keyword evidence="3" id="KW-0597">Phosphoprotein</keyword>
<evidence type="ECO:0000256" key="12">
    <source>
        <dbReference type="PROSITE-ProRule" id="PRU00267"/>
    </source>
</evidence>
<proteinExistence type="predicted"/>
<dbReference type="EMBL" id="LR900019">
    <property type="protein sequence ID" value="CAD7243805.1"/>
    <property type="molecule type" value="Genomic_DNA"/>
</dbReference>
<evidence type="ECO:0000256" key="13">
    <source>
        <dbReference type="SAM" id="Coils"/>
    </source>
</evidence>
<dbReference type="InterPro" id="IPR028889">
    <property type="entry name" value="USP"/>
</dbReference>
<accession>A0A7R9A5T4</accession>
<keyword evidence="21" id="KW-1185">Reference proteome</keyword>
<evidence type="ECO:0008006" key="22">
    <source>
        <dbReference type="Google" id="ProtNLM"/>
    </source>
</evidence>
<keyword evidence="7" id="KW-0805">Transcription regulation</keyword>
<dbReference type="InterPro" id="IPR027359">
    <property type="entry name" value="Volt_channel_dom_sf"/>
</dbReference>
<dbReference type="InterPro" id="IPR005821">
    <property type="entry name" value="Ion_trans_dom"/>
</dbReference>
<dbReference type="PANTHER" id="PTHR13059:SF13">
    <property type="entry name" value="PROTEIN CAPICUA HOMOLOG"/>
    <property type="match status" value="1"/>
</dbReference>
<feature type="transmembrane region" description="Helical" evidence="15">
    <location>
        <begin position="2552"/>
        <end position="2577"/>
    </location>
</feature>
<dbReference type="InterPro" id="IPR058606">
    <property type="entry name" value="HTH_Cic_C"/>
</dbReference>
<dbReference type="InterPro" id="IPR038765">
    <property type="entry name" value="Papain-like_cys_pep_sf"/>
</dbReference>
<dbReference type="InterPro" id="IPR001387">
    <property type="entry name" value="Cro/C1-type_HTH"/>
</dbReference>
<dbReference type="Gene3D" id="3.90.70.10">
    <property type="entry name" value="Cysteine proteinases"/>
    <property type="match status" value="1"/>
</dbReference>
<evidence type="ECO:0000256" key="10">
    <source>
        <dbReference type="ARBA" id="ARBA00023163"/>
    </source>
</evidence>
<dbReference type="PROSITE" id="PS50943">
    <property type="entry name" value="HTH_CROC1"/>
    <property type="match status" value="1"/>
</dbReference>
<feature type="region of interest" description="Disordered" evidence="14">
    <location>
        <begin position="1"/>
        <end position="71"/>
    </location>
</feature>
<dbReference type="Proteomes" id="UP000677054">
    <property type="component" value="Unassembled WGS sequence"/>
</dbReference>
<feature type="domain" description="USP" evidence="18">
    <location>
        <begin position="1500"/>
        <end position="1968"/>
    </location>
</feature>
<dbReference type="InterPro" id="IPR009071">
    <property type="entry name" value="HMG_box_dom"/>
</dbReference>
<feature type="domain" description="HMG box" evidence="16">
    <location>
        <begin position="451"/>
        <end position="519"/>
    </location>
</feature>
<dbReference type="GO" id="GO:0005634">
    <property type="term" value="C:nucleus"/>
    <property type="evidence" value="ECO:0007669"/>
    <property type="project" value="UniProtKB-UniRule"/>
</dbReference>
<evidence type="ECO:0000256" key="14">
    <source>
        <dbReference type="SAM" id="MobiDB-lite"/>
    </source>
</evidence>
<dbReference type="PROSITE" id="PS50222">
    <property type="entry name" value="EF_HAND_2"/>
    <property type="match status" value="1"/>
</dbReference>
<feature type="region of interest" description="Disordered" evidence="14">
    <location>
        <begin position="1208"/>
        <end position="1242"/>
    </location>
</feature>
<organism evidence="20">
    <name type="scientific">Darwinula stevensoni</name>
    <dbReference type="NCBI Taxonomy" id="69355"/>
    <lineage>
        <taxon>Eukaryota</taxon>
        <taxon>Metazoa</taxon>
        <taxon>Ecdysozoa</taxon>
        <taxon>Arthropoda</taxon>
        <taxon>Crustacea</taxon>
        <taxon>Oligostraca</taxon>
        <taxon>Ostracoda</taxon>
        <taxon>Podocopa</taxon>
        <taxon>Podocopida</taxon>
        <taxon>Darwinulocopina</taxon>
        <taxon>Darwinuloidea</taxon>
        <taxon>Darwinulidae</taxon>
        <taxon>Darwinula</taxon>
    </lineage>
</organism>
<evidence type="ECO:0000256" key="1">
    <source>
        <dbReference type="ARBA" id="ARBA00004141"/>
    </source>
</evidence>
<evidence type="ECO:0000256" key="7">
    <source>
        <dbReference type="ARBA" id="ARBA00023015"/>
    </source>
</evidence>
<feature type="compositionally biased region" description="Low complexity" evidence="14">
    <location>
        <begin position="208"/>
        <end position="225"/>
    </location>
</feature>
<dbReference type="InterPro" id="IPR001394">
    <property type="entry name" value="Peptidase_C19_UCH"/>
</dbReference>
<feature type="transmembrane region" description="Helical" evidence="15">
    <location>
        <begin position="2725"/>
        <end position="2743"/>
    </location>
</feature>
<keyword evidence="6 15" id="KW-1133">Transmembrane helix</keyword>
<dbReference type="GO" id="GO:0004843">
    <property type="term" value="F:cysteine-type deubiquitinase activity"/>
    <property type="evidence" value="ECO:0007669"/>
    <property type="project" value="InterPro"/>
</dbReference>
<protein>
    <recommendedName>
        <fullName evidence="22">Ubiquitinyl hydrolase 1</fullName>
    </recommendedName>
</protein>
<feature type="region of interest" description="Disordered" evidence="14">
    <location>
        <begin position="1119"/>
        <end position="1168"/>
    </location>
</feature>
<keyword evidence="8 12" id="KW-0238">DNA-binding</keyword>
<keyword evidence="10" id="KW-0804">Transcription</keyword>
<dbReference type="Pfam" id="PF00443">
    <property type="entry name" value="UCH"/>
    <property type="match status" value="1"/>
</dbReference>
<dbReference type="SUPFAM" id="SSF47473">
    <property type="entry name" value="EF-hand"/>
    <property type="match status" value="1"/>
</dbReference>
<dbReference type="InterPro" id="IPR002048">
    <property type="entry name" value="EF_hand_dom"/>
</dbReference>
<feature type="compositionally biased region" description="Low complexity" evidence="14">
    <location>
        <begin position="1307"/>
        <end position="1325"/>
    </location>
</feature>
<dbReference type="PROSITE" id="PS50118">
    <property type="entry name" value="HMG_BOX_2"/>
    <property type="match status" value="1"/>
</dbReference>
<feature type="coiled-coil region" evidence="13">
    <location>
        <begin position="1867"/>
        <end position="1894"/>
    </location>
</feature>
<keyword evidence="9 15" id="KW-0472">Membrane</keyword>
<evidence type="ECO:0000259" key="16">
    <source>
        <dbReference type="PROSITE" id="PS50118"/>
    </source>
</evidence>
<evidence type="ECO:0000256" key="5">
    <source>
        <dbReference type="ARBA" id="ARBA00022837"/>
    </source>
</evidence>
<dbReference type="PROSITE" id="PS50235">
    <property type="entry name" value="USP_3"/>
    <property type="match status" value="1"/>
</dbReference>
<feature type="transmembrane region" description="Helical" evidence="15">
    <location>
        <begin position="2386"/>
        <end position="2405"/>
    </location>
</feature>
<feature type="region of interest" description="Disordered" evidence="14">
    <location>
        <begin position="959"/>
        <end position="1073"/>
    </location>
</feature>
<evidence type="ECO:0000256" key="11">
    <source>
        <dbReference type="ARBA" id="ARBA00023242"/>
    </source>
</evidence>
<feature type="region of interest" description="Disordered" evidence="14">
    <location>
        <begin position="522"/>
        <end position="562"/>
    </location>
</feature>
<evidence type="ECO:0000256" key="6">
    <source>
        <dbReference type="ARBA" id="ARBA00022989"/>
    </source>
</evidence>
<name>A0A7R9A5T4_9CRUS</name>
<dbReference type="Gene3D" id="1.10.30.10">
    <property type="entry name" value="High mobility group box domain"/>
    <property type="match status" value="1"/>
</dbReference>
<keyword evidence="2" id="KW-0678">Repressor</keyword>
<dbReference type="SUPFAM" id="SSF54001">
    <property type="entry name" value="Cysteine proteinases"/>
    <property type="match status" value="1"/>
</dbReference>
<evidence type="ECO:0000313" key="20">
    <source>
        <dbReference type="EMBL" id="CAD7243805.1"/>
    </source>
</evidence>
<feature type="transmembrane region" description="Helical" evidence="15">
    <location>
        <begin position="2425"/>
        <end position="2450"/>
    </location>
</feature>
<evidence type="ECO:0000256" key="4">
    <source>
        <dbReference type="ARBA" id="ARBA00022692"/>
    </source>
</evidence>
<dbReference type="Pfam" id="PF00520">
    <property type="entry name" value="Ion_trans"/>
    <property type="match status" value="2"/>
</dbReference>
<feature type="compositionally biased region" description="Polar residues" evidence="14">
    <location>
        <begin position="22"/>
        <end position="34"/>
    </location>
</feature>
<dbReference type="GO" id="GO:0000981">
    <property type="term" value="F:DNA-binding transcription factor activity, RNA polymerase II-specific"/>
    <property type="evidence" value="ECO:0007669"/>
    <property type="project" value="TreeGrafter"/>
</dbReference>
<dbReference type="PROSITE" id="PS00972">
    <property type="entry name" value="USP_1"/>
    <property type="match status" value="1"/>
</dbReference>
<dbReference type="CDD" id="cd21990">
    <property type="entry name" value="HMG-box_CIC-like"/>
    <property type="match status" value="1"/>
</dbReference>
<dbReference type="Gene3D" id="1.20.120.350">
    <property type="entry name" value="Voltage-gated potassium channels. Chain C"/>
    <property type="match status" value="1"/>
</dbReference>
<comment type="subcellular location">
    <subcellularLocation>
        <location evidence="1">Membrane</location>
        <topology evidence="1">Multi-pass membrane protein</topology>
    </subcellularLocation>
</comment>